<evidence type="ECO:0000313" key="2">
    <source>
        <dbReference type="EMBL" id="ACT35685.1"/>
    </source>
</evidence>
<organism evidence="2">
    <name type="scientific">Drosophila melanogaster</name>
    <name type="common">Fruit fly</name>
    <dbReference type="NCBI Taxonomy" id="7227"/>
    <lineage>
        <taxon>Eukaryota</taxon>
        <taxon>Metazoa</taxon>
        <taxon>Ecdysozoa</taxon>
        <taxon>Arthropoda</taxon>
        <taxon>Hexapoda</taxon>
        <taxon>Insecta</taxon>
        <taxon>Pterygota</taxon>
        <taxon>Neoptera</taxon>
        <taxon>Endopterygota</taxon>
        <taxon>Diptera</taxon>
        <taxon>Brachycera</taxon>
        <taxon>Muscomorpha</taxon>
        <taxon>Ephydroidea</taxon>
        <taxon>Drosophilidae</taxon>
        <taxon>Drosophila</taxon>
        <taxon>Sophophora</taxon>
    </lineage>
</organism>
<evidence type="ECO:0000256" key="1">
    <source>
        <dbReference type="SAM" id="MobiDB-lite"/>
    </source>
</evidence>
<dbReference type="EMBL" id="BT088921">
    <property type="protein sequence ID" value="ACT35685.1"/>
    <property type="molecule type" value="mRNA"/>
</dbReference>
<dbReference type="AlphaFoldDB" id="C6SUS9"/>
<name>C6SUS9_DROME</name>
<reference evidence="2" key="1">
    <citation type="submission" date="2009-07" db="EMBL/GenBank/DDBJ databases">
        <authorList>
            <person name="Carlson J."/>
            <person name="Booth B."/>
            <person name="Frise E."/>
            <person name="Sandler J."/>
            <person name="Wan K."/>
            <person name="Yu C."/>
            <person name="Celniker S."/>
        </authorList>
    </citation>
    <scope>NUCLEOTIDE SEQUENCE</scope>
</reference>
<protein>
    <submittedName>
        <fullName evidence="2">MIP12489p</fullName>
    </submittedName>
</protein>
<feature type="region of interest" description="Disordered" evidence="1">
    <location>
        <begin position="1"/>
        <end position="31"/>
    </location>
</feature>
<proteinExistence type="evidence at transcript level"/>
<accession>C6SUS9</accession>
<sequence>MVRPTFWPSLGSPPSQSPHTDRKKVAKGRPQSNARVTLSIFISSLHACQKKKRKDKLKIKLNHMHKITANQKNVQKAEIKWRAVLQLPRI</sequence>